<dbReference type="Proteomes" id="UP001159364">
    <property type="component" value="Linkage Group LG09"/>
</dbReference>
<feature type="region of interest" description="Disordered" evidence="5">
    <location>
        <begin position="283"/>
        <end position="332"/>
    </location>
</feature>
<dbReference type="InterPro" id="IPR001487">
    <property type="entry name" value="Bromodomain"/>
</dbReference>
<name>A0AAV8SST7_9ROSI</name>
<feature type="domain" description="NET" evidence="7">
    <location>
        <begin position="177"/>
        <end position="258"/>
    </location>
</feature>
<comment type="caution">
    <text evidence="8">The sequence shown here is derived from an EMBL/GenBank/DDBJ whole genome shotgun (WGS) entry which is preliminary data.</text>
</comment>
<gene>
    <name evidence="8" type="ORF">K2173_016585</name>
</gene>
<dbReference type="SMART" id="SM00297">
    <property type="entry name" value="BROMO"/>
    <property type="match status" value="1"/>
</dbReference>
<keyword evidence="3" id="KW-0804">Transcription</keyword>
<dbReference type="InterPro" id="IPR027353">
    <property type="entry name" value="NET_dom"/>
</dbReference>
<proteinExistence type="predicted"/>
<dbReference type="Pfam" id="PF00439">
    <property type="entry name" value="Bromodomain"/>
    <property type="match status" value="1"/>
</dbReference>
<keyword evidence="2 4" id="KW-0103">Bromodomain</keyword>
<accession>A0AAV8SST7</accession>
<dbReference type="Gene3D" id="1.20.1270.220">
    <property type="match status" value="1"/>
</dbReference>
<feature type="compositionally biased region" description="Polar residues" evidence="5">
    <location>
        <begin position="160"/>
        <end position="172"/>
    </location>
</feature>
<protein>
    <submittedName>
        <fullName evidence="8">Uncharacterized protein</fullName>
    </submittedName>
</protein>
<dbReference type="PRINTS" id="PR00503">
    <property type="entry name" value="BROMODOMAIN"/>
</dbReference>
<reference evidence="8 9" key="1">
    <citation type="submission" date="2021-09" db="EMBL/GenBank/DDBJ databases">
        <title>Genomic insights and catalytic innovation underlie evolution of tropane alkaloids biosynthesis.</title>
        <authorList>
            <person name="Wang Y.-J."/>
            <person name="Tian T."/>
            <person name="Huang J.-P."/>
            <person name="Huang S.-X."/>
        </authorList>
    </citation>
    <scope>NUCLEOTIDE SEQUENCE [LARGE SCALE GENOMIC DNA]</scope>
    <source>
        <strain evidence="8">KIB-2018</strain>
        <tissue evidence="8">Leaf</tissue>
    </source>
</reference>
<sequence length="332" mass="36599">MCGDVLGNLMKHEYGWVFNVPVDAKKLKLHDYHKIIKRPMDLGTVKRKLNENLYKSPTEFAEDVRLTFKNAITYNEKGQDVHFMAQVLLKIFEERWAVIKTKFKFDRRPQARNSANSPTKDIPNSCSSAPIHAQSTIAVPPVQVPSEKRKLDRLEASAVSLHSKSSTGNTDTILKKPKAASAERRDMTYEEKHRLSIDLQNLASDKLDSVVQIIRRRNPGLFRQEDEIEVDIESFDAETLWELNSFVTKYKDSLSKNQKNGEYALKGACTNVKETSMISAAGEVFTGPEAGTVEGENASGSSHSGSSSSDTGSSSSGSDSDSSSGCGSDGGQ</sequence>
<evidence type="ECO:0000313" key="9">
    <source>
        <dbReference type="Proteomes" id="UP001159364"/>
    </source>
</evidence>
<dbReference type="PROSITE" id="PS50014">
    <property type="entry name" value="BROMODOMAIN_2"/>
    <property type="match status" value="1"/>
</dbReference>
<dbReference type="SUPFAM" id="SSF47370">
    <property type="entry name" value="Bromodomain"/>
    <property type="match status" value="1"/>
</dbReference>
<keyword evidence="9" id="KW-1185">Reference proteome</keyword>
<organism evidence="8 9">
    <name type="scientific">Erythroxylum novogranatense</name>
    <dbReference type="NCBI Taxonomy" id="1862640"/>
    <lineage>
        <taxon>Eukaryota</taxon>
        <taxon>Viridiplantae</taxon>
        <taxon>Streptophyta</taxon>
        <taxon>Embryophyta</taxon>
        <taxon>Tracheophyta</taxon>
        <taxon>Spermatophyta</taxon>
        <taxon>Magnoliopsida</taxon>
        <taxon>eudicotyledons</taxon>
        <taxon>Gunneridae</taxon>
        <taxon>Pentapetalae</taxon>
        <taxon>rosids</taxon>
        <taxon>fabids</taxon>
        <taxon>Malpighiales</taxon>
        <taxon>Erythroxylaceae</taxon>
        <taxon>Erythroxylum</taxon>
    </lineage>
</organism>
<feature type="domain" description="Bromo" evidence="6">
    <location>
        <begin position="10"/>
        <end position="82"/>
    </location>
</feature>
<dbReference type="AlphaFoldDB" id="A0AAV8SST7"/>
<evidence type="ECO:0000256" key="4">
    <source>
        <dbReference type="PROSITE-ProRule" id="PRU00035"/>
    </source>
</evidence>
<evidence type="ECO:0000259" key="6">
    <source>
        <dbReference type="PROSITE" id="PS50014"/>
    </source>
</evidence>
<dbReference type="InterPro" id="IPR036427">
    <property type="entry name" value="Bromodomain-like_sf"/>
</dbReference>
<evidence type="ECO:0000256" key="2">
    <source>
        <dbReference type="ARBA" id="ARBA00023117"/>
    </source>
</evidence>
<keyword evidence="1" id="KW-0805">Transcription regulation</keyword>
<dbReference type="PROSITE" id="PS51525">
    <property type="entry name" value="NET"/>
    <property type="match status" value="1"/>
</dbReference>
<dbReference type="PANTHER" id="PTHR45926">
    <property type="entry name" value="OSJNBA0053K19.4 PROTEIN"/>
    <property type="match status" value="1"/>
</dbReference>
<evidence type="ECO:0000256" key="1">
    <source>
        <dbReference type="ARBA" id="ARBA00023015"/>
    </source>
</evidence>
<feature type="compositionally biased region" description="Low complexity" evidence="5">
    <location>
        <begin position="299"/>
        <end position="326"/>
    </location>
</feature>
<feature type="region of interest" description="Disordered" evidence="5">
    <location>
        <begin position="159"/>
        <end position="186"/>
    </location>
</feature>
<dbReference type="Pfam" id="PF17035">
    <property type="entry name" value="BET"/>
    <property type="match status" value="1"/>
</dbReference>
<dbReference type="InterPro" id="IPR038336">
    <property type="entry name" value="NET_sf"/>
</dbReference>
<evidence type="ECO:0000259" key="7">
    <source>
        <dbReference type="PROSITE" id="PS51525"/>
    </source>
</evidence>
<evidence type="ECO:0000256" key="5">
    <source>
        <dbReference type="SAM" id="MobiDB-lite"/>
    </source>
</evidence>
<evidence type="ECO:0000256" key="3">
    <source>
        <dbReference type="ARBA" id="ARBA00023163"/>
    </source>
</evidence>
<evidence type="ECO:0000313" key="8">
    <source>
        <dbReference type="EMBL" id="KAJ8755056.1"/>
    </source>
</evidence>
<dbReference type="EMBL" id="JAIWQS010000009">
    <property type="protein sequence ID" value="KAJ8755056.1"/>
    <property type="molecule type" value="Genomic_DNA"/>
</dbReference>
<dbReference type="Gene3D" id="1.20.920.10">
    <property type="entry name" value="Bromodomain-like"/>
    <property type="match status" value="1"/>
</dbReference>